<dbReference type="SUPFAM" id="SSF141371">
    <property type="entry name" value="PilZ domain-like"/>
    <property type="match status" value="1"/>
</dbReference>
<evidence type="ECO:0000313" key="2">
    <source>
        <dbReference type="EMBL" id="KKN49688.1"/>
    </source>
</evidence>
<reference evidence="2" key="1">
    <citation type="journal article" date="2015" name="Nature">
        <title>Complex archaea that bridge the gap between prokaryotes and eukaryotes.</title>
        <authorList>
            <person name="Spang A."/>
            <person name="Saw J.H."/>
            <person name="Jorgensen S.L."/>
            <person name="Zaremba-Niedzwiedzka K."/>
            <person name="Martijn J."/>
            <person name="Lind A.E."/>
            <person name="van Eijk R."/>
            <person name="Schleper C."/>
            <person name="Guy L."/>
            <person name="Ettema T.J."/>
        </authorList>
    </citation>
    <scope>NUCLEOTIDE SEQUENCE</scope>
</reference>
<organism evidence="2">
    <name type="scientific">marine sediment metagenome</name>
    <dbReference type="NCBI Taxonomy" id="412755"/>
    <lineage>
        <taxon>unclassified sequences</taxon>
        <taxon>metagenomes</taxon>
        <taxon>ecological metagenomes</taxon>
    </lineage>
</organism>
<dbReference type="EMBL" id="LAZR01001155">
    <property type="protein sequence ID" value="KKN49688.1"/>
    <property type="molecule type" value="Genomic_DNA"/>
</dbReference>
<proteinExistence type="predicted"/>
<feature type="domain" description="PilZ" evidence="1">
    <location>
        <begin position="6"/>
        <end position="90"/>
    </location>
</feature>
<name>A0A0F9U7Q0_9ZZZZ</name>
<sequence length="96" mass="10695">MKDYSEKRDFHRMQVESEIEITDSKGNTFAGTCRDLSATGMQLFVRNPVAVGEELNTVLHPGSDQFPPLETICEVIRCESEGDGFLLGTNISKVTR</sequence>
<gene>
    <name evidence="2" type="ORF">LCGC14_0640200</name>
</gene>
<protein>
    <recommendedName>
        <fullName evidence="1">PilZ domain-containing protein</fullName>
    </recommendedName>
</protein>
<dbReference type="GO" id="GO:0035438">
    <property type="term" value="F:cyclic-di-GMP binding"/>
    <property type="evidence" value="ECO:0007669"/>
    <property type="project" value="InterPro"/>
</dbReference>
<evidence type="ECO:0000259" key="1">
    <source>
        <dbReference type="Pfam" id="PF07238"/>
    </source>
</evidence>
<comment type="caution">
    <text evidence="2">The sequence shown here is derived from an EMBL/GenBank/DDBJ whole genome shotgun (WGS) entry which is preliminary data.</text>
</comment>
<dbReference type="Gene3D" id="2.40.10.220">
    <property type="entry name" value="predicted glycosyltransferase like domains"/>
    <property type="match status" value="1"/>
</dbReference>
<dbReference type="Pfam" id="PF07238">
    <property type="entry name" value="PilZ"/>
    <property type="match status" value="1"/>
</dbReference>
<accession>A0A0F9U7Q0</accession>
<dbReference type="InterPro" id="IPR009875">
    <property type="entry name" value="PilZ_domain"/>
</dbReference>
<dbReference type="AlphaFoldDB" id="A0A0F9U7Q0"/>